<dbReference type="RefSeq" id="WP_095519504.1">
    <property type="nucleotide sequence ID" value="NZ_NPKH01000023.1"/>
</dbReference>
<proteinExistence type="predicted"/>
<evidence type="ECO:0000313" key="2">
    <source>
        <dbReference type="Proteomes" id="UP000215931"/>
    </source>
</evidence>
<accession>A0A271KDV8</accession>
<protein>
    <submittedName>
        <fullName evidence="1">Uncharacterized protein</fullName>
    </submittedName>
</protein>
<dbReference type="AlphaFoldDB" id="A0A271KDV8"/>
<keyword evidence="2" id="KW-1185">Reference proteome</keyword>
<evidence type="ECO:0000313" key="1">
    <source>
        <dbReference type="EMBL" id="PAP93972.1"/>
    </source>
</evidence>
<gene>
    <name evidence="1" type="ORF">CIT31_16530</name>
</gene>
<sequence>MSDEASKRYPPVLSQDLDAILSKVTEANRHGEIGLECDHTEYDFGKHGRRCLCGKLMADWGD</sequence>
<organism evidence="1 2">
    <name type="scientific">Mesorhizobium wenxiniae</name>
    <dbReference type="NCBI Taxonomy" id="2014805"/>
    <lineage>
        <taxon>Bacteria</taxon>
        <taxon>Pseudomonadati</taxon>
        <taxon>Pseudomonadota</taxon>
        <taxon>Alphaproteobacteria</taxon>
        <taxon>Hyphomicrobiales</taxon>
        <taxon>Phyllobacteriaceae</taxon>
        <taxon>Mesorhizobium</taxon>
    </lineage>
</organism>
<dbReference type="EMBL" id="NPKH01000023">
    <property type="protein sequence ID" value="PAP93972.1"/>
    <property type="molecule type" value="Genomic_DNA"/>
</dbReference>
<dbReference type="Proteomes" id="UP000215931">
    <property type="component" value="Unassembled WGS sequence"/>
</dbReference>
<name>A0A271KDV8_9HYPH</name>
<comment type="caution">
    <text evidence="1">The sequence shown here is derived from an EMBL/GenBank/DDBJ whole genome shotgun (WGS) entry which is preliminary data.</text>
</comment>
<reference evidence="1 2" key="1">
    <citation type="submission" date="2017-08" db="EMBL/GenBank/DDBJ databases">
        <title>Mesorhizobium wenxinae sp. nov., a novel rhizobial species isolated from root nodules of chickpea (Cicer arietinum L.).</title>
        <authorList>
            <person name="Zhang J."/>
        </authorList>
    </citation>
    <scope>NUCLEOTIDE SEQUENCE [LARGE SCALE GENOMIC DNA]</scope>
    <source>
        <strain evidence="2">WYCCWR 10019</strain>
    </source>
</reference>